<feature type="region of interest" description="Disordered" evidence="1">
    <location>
        <begin position="76"/>
        <end position="103"/>
    </location>
</feature>
<protein>
    <submittedName>
        <fullName evidence="2">Uncharacterized protein</fullName>
    </submittedName>
</protein>
<evidence type="ECO:0000256" key="1">
    <source>
        <dbReference type="SAM" id="MobiDB-lite"/>
    </source>
</evidence>
<feature type="compositionally biased region" description="Low complexity" evidence="1">
    <location>
        <begin position="40"/>
        <end position="49"/>
    </location>
</feature>
<proteinExistence type="predicted"/>
<evidence type="ECO:0000313" key="2">
    <source>
        <dbReference type="EMBL" id="KAK2086344.1"/>
    </source>
</evidence>
<comment type="caution">
    <text evidence="2">The sequence shown here is derived from an EMBL/GenBank/DDBJ whole genome shotgun (WGS) entry which is preliminary data.</text>
</comment>
<sequence length="103" mass="10509">MGEGVRPGWRRCSRVPGTGRQGAGKRLTLAGREPQTPPASSSSTGSSSSDLITMPLLPVLLTGRAGSPLLLALPPASLAEPEDPSPKGAAAPPPRKVIHSPEN</sequence>
<dbReference type="Proteomes" id="UP001266305">
    <property type="component" value="Unassembled WGS sequence"/>
</dbReference>
<name>A0ABQ9TNK5_SAGOE</name>
<keyword evidence="3" id="KW-1185">Reference proteome</keyword>
<feature type="region of interest" description="Disordered" evidence="1">
    <location>
        <begin position="1"/>
        <end position="51"/>
    </location>
</feature>
<evidence type="ECO:0000313" key="3">
    <source>
        <dbReference type="Proteomes" id="UP001266305"/>
    </source>
</evidence>
<organism evidence="2 3">
    <name type="scientific">Saguinus oedipus</name>
    <name type="common">Cotton-top tamarin</name>
    <name type="synonym">Oedipomidas oedipus</name>
    <dbReference type="NCBI Taxonomy" id="9490"/>
    <lineage>
        <taxon>Eukaryota</taxon>
        <taxon>Metazoa</taxon>
        <taxon>Chordata</taxon>
        <taxon>Craniata</taxon>
        <taxon>Vertebrata</taxon>
        <taxon>Euteleostomi</taxon>
        <taxon>Mammalia</taxon>
        <taxon>Eutheria</taxon>
        <taxon>Euarchontoglires</taxon>
        <taxon>Primates</taxon>
        <taxon>Haplorrhini</taxon>
        <taxon>Platyrrhini</taxon>
        <taxon>Cebidae</taxon>
        <taxon>Callitrichinae</taxon>
        <taxon>Saguinus</taxon>
    </lineage>
</organism>
<accession>A0ABQ9TNK5</accession>
<reference evidence="2 3" key="1">
    <citation type="submission" date="2023-05" db="EMBL/GenBank/DDBJ databases">
        <title>B98-5 Cell Line De Novo Hybrid Assembly: An Optical Mapping Approach.</title>
        <authorList>
            <person name="Kananen K."/>
            <person name="Auerbach J.A."/>
            <person name="Kautto E."/>
            <person name="Blachly J.S."/>
        </authorList>
    </citation>
    <scope>NUCLEOTIDE SEQUENCE [LARGE SCALE GENOMIC DNA]</scope>
    <source>
        <strain evidence="2">B95-8</strain>
        <tissue evidence="2">Cell line</tissue>
    </source>
</reference>
<gene>
    <name evidence="2" type="ORF">P7K49_035769</name>
</gene>
<dbReference type="EMBL" id="JASSZA010000020">
    <property type="protein sequence ID" value="KAK2086344.1"/>
    <property type="molecule type" value="Genomic_DNA"/>
</dbReference>